<reference evidence="2" key="4">
    <citation type="submission" date="2019-03" db="UniProtKB">
        <authorList>
            <consortium name="EnsemblPlants"/>
        </authorList>
    </citation>
    <scope>IDENTIFICATION</scope>
</reference>
<dbReference type="EnsemblPlants" id="AET3Gv20437900.3">
    <property type="protein sequence ID" value="AET3Gv20437900.3"/>
    <property type="gene ID" value="AET3Gv20437900"/>
</dbReference>
<dbReference type="Proteomes" id="UP000015105">
    <property type="component" value="Chromosome 3D"/>
</dbReference>
<evidence type="ECO:0000313" key="3">
    <source>
        <dbReference type="Proteomes" id="UP000015105"/>
    </source>
</evidence>
<reference evidence="3" key="2">
    <citation type="journal article" date="2017" name="Nat. Plants">
        <title>The Aegilops tauschii genome reveals multiple impacts of transposons.</title>
        <authorList>
            <person name="Zhao G."/>
            <person name="Zou C."/>
            <person name="Li K."/>
            <person name="Wang K."/>
            <person name="Li T."/>
            <person name="Gao L."/>
            <person name="Zhang X."/>
            <person name="Wang H."/>
            <person name="Yang Z."/>
            <person name="Liu X."/>
            <person name="Jiang W."/>
            <person name="Mao L."/>
            <person name="Kong X."/>
            <person name="Jiao Y."/>
            <person name="Jia J."/>
        </authorList>
    </citation>
    <scope>NUCLEOTIDE SEQUENCE [LARGE SCALE GENOMIC DNA]</scope>
    <source>
        <strain evidence="3">cv. AL8/78</strain>
    </source>
</reference>
<feature type="region of interest" description="Disordered" evidence="1">
    <location>
        <begin position="60"/>
        <end position="80"/>
    </location>
</feature>
<reference evidence="2" key="3">
    <citation type="journal article" date="2017" name="Nature">
        <title>Genome sequence of the progenitor of the wheat D genome Aegilops tauschii.</title>
        <authorList>
            <person name="Luo M.C."/>
            <person name="Gu Y.Q."/>
            <person name="Puiu D."/>
            <person name="Wang H."/>
            <person name="Twardziok S.O."/>
            <person name="Deal K.R."/>
            <person name="Huo N."/>
            <person name="Zhu T."/>
            <person name="Wang L."/>
            <person name="Wang Y."/>
            <person name="McGuire P.E."/>
            <person name="Liu S."/>
            <person name="Long H."/>
            <person name="Ramasamy R.K."/>
            <person name="Rodriguez J.C."/>
            <person name="Van S.L."/>
            <person name="Yuan L."/>
            <person name="Wang Z."/>
            <person name="Xia Z."/>
            <person name="Xiao L."/>
            <person name="Anderson O.D."/>
            <person name="Ouyang S."/>
            <person name="Liang Y."/>
            <person name="Zimin A.V."/>
            <person name="Pertea G."/>
            <person name="Qi P."/>
            <person name="Bennetzen J.L."/>
            <person name="Dai X."/>
            <person name="Dawson M.W."/>
            <person name="Muller H.G."/>
            <person name="Kugler K."/>
            <person name="Rivarola-Duarte L."/>
            <person name="Spannagl M."/>
            <person name="Mayer K.F.X."/>
            <person name="Lu F.H."/>
            <person name="Bevan M.W."/>
            <person name="Leroy P."/>
            <person name="Li P."/>
            <person name="You F.M."/>
            <person name="Sun Q."/>
            <person name="Liu Z."/>
            <person name="Lyons E."/>
            <person name="Wicker T."/>
            <person name="Salzberg S.L."/>
            <person name="Devos K.M."/>
            <person name="Dvorak J."/>
        </authorList>
    </citation>
    <scope>NUCLEOTIDE SEQUENCE [LARGE SCALE GENOMIC DNA]</scope>
    <source>
        <strain evidence="2">cv. AL8/78</strain>
    </source>
</reference>
<protein>
    <submittedName>
        <fullName evidence="2">Uncharacterized protein</fullName>
    </submittedName>
</protein>
<keyword evidence="3" id="KW-1185">Reference proteome</keyword>
<dbReference type="Gramene" id="AET3Gv20437900.2">
    <property type="protein sequence ID" value="AET3Gv20437900.2"/>
    <property type="gene ID" value="AET3Gv20437900"/>
</dbReference>
<dbReference type="EnsemblPlants" id="AET3Gv20437900.2">
    <property type="protein sequence ID" value="AET3Gv20437900.2"/>
    <property type="gene ID" value="AET3Gv20437900"/>
</dbReference>
<proteinExistence type="predicted"/>
<reference evidence="3" key="1">
    <citation type="journal article" date="2014" name="Science">
        <title>Ancient hybridizations among the ancestral genomes of bread wheat.</title>
        <authorList>
            <consortium name="International Wheat Genome Sequencing Consortium,"/>
            <person name="Marcussen T."/>
            <person name="Sandve S.R."/>
            <person name="Heier L."/>
            <person name="Spannagl M."/>
            <person name="Pfeifer M."/>
            <person name="Jakobsen K.S."/>
            <person name="Wulff B.B."/>
            <person name="Steuernagel B."/>
            <person name="Mayer K.F."/>
            <person name="Olsen O.A."/>
        </authorList>
    </citation>
    <scope>NUCLEOTIDE SEQUENCE [LARGE SCALE GENOMIC DNA]</scope>
    <source>
        <strain evidence="3">cv. AL8/78</strain>
    </source>
</reference>
<accession>A0A453ESD9</accession>
<organism evidence="2 3">
    <name type="scientific">Aegilops tauschii subsp. strangulata</name>
    <name type="common">Goatgrass</name>
    <dbReference type="NCBI Taxonomy" id="200361"/>
    <lineage>
        <taxon>Eukaryota</taxon>
        <taxon>Viridiplantae</taxon>
        <taxon>Streptophyta</taxon>
        <taxon>Embryophyta</taxon>
        <taxon>Tracheophyta</taxon>
        <taxon>Spermatophyta</taxon>
        <taxon>Magnoliopsida</taxon>
        <taxon>Liliopsida</taxon>
        <taxon>Poales</taxon>
        <taxon>Poaceae</taxon>
        <taxon>BOP clade</taxon>
        <taxon>Pooideae</taxon>
        <taxon>Triticodae</taxon>
        <taxon>Triticeae</taxon>
        <taxon>Triticinae</taxon>
        <taxon>Aegilops</taxon>
    </lineage>
</organism>
<dbReference type="Gramene" id="AET3Gv20437900.3">
    <property type="protein sequence ID" value="AET3Gv20437900.3"/>
    <property type="gene ID" value="AET3Gv20437900"/>
</dbReference>
<name>A0A453ESD9_AEGTS</name>
<dbReference type="AlphaFoldDB" id="A0A453ESD9"/>
<sequence>MEKGMGSHTSQGRWFSDIKRRESRASHCKTSHVSILTQIAKPAVCLPPTVFIFLSATNKDPRTISRDGDLRNHSKSKEEG</sequence>
<evidence type="ECO:0000313" key="2">
    <source>
        <dbReference type="EnsemblPlants" id="AET3Gv20437900.2"/>
    </source>
</evidence>
<evidence type="ECO:0000256" key="1">
    <source>
        <dbReference type="SAM" id="MobiDB-lite"/>
    </source>
</evidence>
<reference evidence="2" key="5">
    <citation type="journal article" date="2021" name="G3 (Bethesda)">
        <title>Aegilops tauschii genome assembly Aet v5.0 features greater sequence contiguity and improved annotation.</title>
        <authorList>
            <person name="Wang L."/>
            <person name="Zhu T."/>
            <person name="Rodriguez J.C."/>
            <person name="Deal K.R."/>
            <person name="Dubcovsky J."/>
            <person name="McGuire P.E."/>
            <person name="Lux T."/>
            <person name="Spannagl M."/>
            <person name="Mayer K.F.X."/>
            <person name="Baldrich P."/>
            <person name="Meyers B.C."/>
            <person name="Huo N."/>
            <person name="Gu Y.Q."/>
            <person name="Zhou H."/>
            <person name="Devos K.M."/>
            <person name="Bennetzen J.L."/>
            <person name="Unver T."/>
            <person name="Budak H."/>
            <person name="Gulick P.J."/>
            <person name="Galiba G."/>
            <person name="Kalapos B."/>
            <person name="Nelson D.R."/>
            <person name="Li P."/>
            <person name="You F.M."/>
            <person name="Luo M.C."/>
            <person name="Dvorak J."/>
        </authorList>
    </citation>
    <scope>NUCLEOTIDE SEQUENCE [LARGE SCALE GENOMIC DNA]</scope>
    <source>
        <strain evidence="2">cv. AL8/78</strain>
    </source>
</reference>